<dbReference type="AlphaFoldDB" id="A0A9P5R2X0"/>
<dbReference type="EMBL" id="JAAAUQ010002823">
    <property type="protein sequence ID" value="KAF9120560.1"/>
    <property type="molecule type" value="Genomic_DNA"/>
</dbReference>
<feature type="compositionally biased region" description="Pro residues" evidence="1">
    <location>
        <begin position="9"/>
        <end position="22"/>
    </location>
</feature>
<feature type="compositionally biased region" description="Polar residues" evidence="1">
    <location>
        <begin position="58"/>
        <end position="67"/>
    </location>
</feature>
<gene>
    <name evidence="2" type="ORF">BG015_006051</name>
</gene>
<evidence type="ECO:0000313" key="3">
    <source>
        <dbReference type="Proteomes" id="UP000748756"/>
    </source>
</evidence>
<accession>A0A9P5R2X0</accession>
<protein>
    <submittedName>
        <fullName evidence="2">Uncharacterized protein</fullName>
    </submittedName>
</protein>
<proteinExistence type="predicted"/>
<feature type="non-terminal residue" evidence="2">
    <location>
        <position position="126"/>
    </location>
</feature>
<comment type="caution">
    <text evidence="2">The sequence shown here is derived from an EMBL/GenBank/DDBJ whole genome shotgun (WGS) entry which is preliminary data.</text>
</comment>
<feature type="compositionally biased region" description="Polar residues" evidence="1">
    <location>
        <begin position="31"/>
        <end position="49"/>
    </location>
</feature>
<dbReference type="OrthoDB" id="2487759at2759"/>
<evidence type="ECO:0000313" key="2">
    <source>
        <dbReference type="EMBL" id="KAF9120560.1"/>
    </source>
</evidence>
<reference evidence="2" key="1">
    <citation type="journal article" date="2020" name="Fungal Divers.">
        <title>Resolving the Mortierellaceae phylogeny through synthesis of multi-gene phylogenetics and phylogenomics.</title>
        <authorList>
            <person name="Vandepol N."/>
            <person name="Liber J."/>
            <person name="Desiro A."/>
            <person name="Na H."/>
            <person name="Kennedy M."/>
            <person name="Barry K."/>
            <person name="Grigoriev I.V."/>
            <person name="Miller A.N."/>
            <person name="O'Donnell K."/>
            <person name="Stajich J.E."/>
            <person name="Bonito G."/>
        </authorList>
    </citation>
    <scope>NUCLEOTIDE SEQUENCE</scope>
    <source>
        <strain evidence="2">NRRL 6426</strain>
    </source>
</reference>
<sequence length="126" mass="13919">ALISCSSPPSIPSLLLPPPPTPSNAAPSKSGKMSTQSKRPLSVPQSDQLVKTRRLEDTSNSYYEPTEALNDQNIESAVLILRIQRLSEYKQPVYIIPMAKPNLQAPDDTLFPLMEKVKDFLAGDRQ</sequence>
<name>A0A9P5R2X0_9FUNG</name>
<evidence type="ECO:0000256" key="1">
    <source>
        <dbReference type="SAM" id="MobiDB-lite"/>
    </source>
</evidence>
<organism evidence="2 3">
    <name type="scientific">Linnemannia schmuckeri</name>
    <dbReference type="NCBI Taxonomy" id="64567"/>
    <lineage>
        <taxon>Eukaryota</taxon>
        <taxon>Fungi</taxon>
        <taxon>Fungi incertae sedis</taxon>
        <taxon>Mucoromycota</taxon>
        <taxon>Mortierellomycotina</taxon>
        <taxon>Mortierellomycetes</taxon>
        <taxon>Mortierellales</taxon>
        <taxon>Mortierellaceae</taxon>
        <taxon>Linnemannia</taxon>
    </lineage>
</organism>
<feature type="region of interest" description="Disordered" evidence="1">
    <location>
        <begin position="1"/>
        <end position="67"/>
    </location>
</feature>
<keyword evidence="3" id="KW-1185">Reference proteome</keyword>
<dbReference type="Proteomes" id="UP000748756">
    <property type="component" value="Unassembled WGS sequence"/>
</dbReference>
<feature type="non-terminal residue" evidence="2">
    <location>
        <position position="1"/>
    </location>
</feature>